<evidence type="ECO:0000256" key="1">
    <source>
        <dbReference type="ARBA" id="ARBA00007074"/>
    </source>
</evidence>
<dbReference type="InterPro" id="IPR038765">
    <property type="entry name" value="Papain-like_cys_pep_sf"/>
</dbReference>
<name>A0A7X2H6D8_9BACL</name>
<dbReference type="Proteomes" id="UP000463051">
    <property type="component" value="Unassembled WGS sequence"/>
</dbReference>
<dbReference type="GO" id="GO:0006508">
    <property type="term" value="P:proteolysis"/>
    <property type="evidence" value="ECO:0007669"/>
    <property type="project" value="UniProtKB-KW"/>
</dbReference>
<dbReference type="AlphaFoldDB" id="A0A7X2H6D8"/>
<accession>A0A7X2H6D8</accession>
<sequence length="176" mass="18859">MTTTNSHNRLRKVCIGVSLSIALAASSIGMFDNSNTAFAATASTTKSVARQTTADQIIATGLRLQGVPYEFGAEAGRSSSFDCSSFTQYIFAQNNITLPRSSTQQSTAGTFVARSQLQPGDLVFFYSPIHHVAVYIGDGKILHTFGEGGVTVTDLNAGWWDEHYTTARHVLSVSAN</sequence>
<evidence type="ECO:0000256" key="2">
    <source>
        <dbReference type="ARBA" id="ARBA00022670"/>
    </source>
</evidence>
<keyword evidence="8" id="KW-1185">Reference proteome</keyword>
<keyword evidence="2" id="KW-0645">Protease</keyword>
<dbReference type="PANTHER" id="PTHR47053">
    <property type="entry name" value="MUREIN DD-ENDOPEPTIDASE MEPH-RELATED"/>
    <property type="match status" value="1"/>
</dbReference>
<evidence type="ECO:0000259" key="6">
    <source>
        <dbReference type="PROSITE" id="PS51935"/>
    </source>
</evidence>
<dbReference type="Pfam" id="PF00877">
    <property type="entry name" value="NLPC_P60"/>
    <property type="match status" value="1"/>
</dbReference>
<dbReference type="RefSeq" id="WP_154119510.1">
    <property type="nucleotide sequence ID" value="NZ_WJXB01000005.1"/>
</dbReference>
<comment type="similarity">
    <text evidence="1">Belongs to the peptidase C40 family.</text>
</comment>
<keyword evidence="4" id="KW-0788">Thiol protease</keyword>
<dbReference type="SUPFAM" id="SSF54001">
    <property type="entry name" value="Cysteine proteinases"/>
    <property type="match status" value="1"/>
</dbReference>
<evidence type="ECO:0000256" key="3">
    <source>
        <dbReference type="ARBA" id="ARBA00022801"/>
    </source>
</evidence>
<feature type="chain" id="PRO_5030607915" evidence="5">
    <location>
        <begin position="40"/>
        <end position="176"/>
    </location>
</feature>
<evidence type="ECO:0000313" key="8">
    <source>
        <dbReference type="Proteomes" id="UP000463051"/>
    </source>
</evidence>
<keyword evidence="5" id="KW-0732">Signal</keyword>
<protein>
    <submittedName>
        <fullName evidence="7">NlpC/P60 family protein</fullName>
    </submittedName>
</protein>
<dbReference type="InterPro" id="IPR051202">
    <property type="entry name" value="Peptidase_C40"/>
</dbReference>
<comment type="caution">
    <text evidence="7">The sequence shown here is derived from an EMBL/GenBank/DDBJ whole genome shotgun (WGS) entry which is preliminary data.</text>
</comment>
<keyword evidence="3" id="KW-0378">Hydrolase</keyword>
<organism evidence="7 8">
    <name type="scientific">Paenibacillus monticola</name>
    <dbReference type="NCBI Taxonomy" id="2666075"/>
    <lineage>
        <taxon>Bacteria</taxon>
        <taxon>Bacillati</taxon>
        <taxon>Bacillota</taxon>
        <taxon>Bacilli</taxon>
        <taxon>Bacillales</taxon>
        <taxon>Paenibacillaceae</taxon>
        <taxon>Paenibacillus</taxon>
    </lineage>
</organism>
<feature type="signal peptide" evidence="5">
    <location>
        <begin position="1"/>
        <end position="39"/>
    </location>
</feature>
<evidence type="ECO:0000313" key="7">
    <source>
        <dbReference type="EMBL" id="MRN54406.1"/>
    </source>
</evidence>
<reference evidence="7 8" key="1">
    <citation type="submission" date="2019-11" db="EMBL/GenBank/DDBJ databases">
        <title>Paenibacillus monticola sp. nov., a novel PGPR strain isolated from mountain sample in China.</title>
        <authorList>
            <person name="Zhao Q."/>
            <person name="Li H.-P."/>
            <person name="Zhang J.-L."/>
        </authorList>
    </citation>
    <scope>NUCLEOTIDE SEQUENCE [LARGE SCALE GENOMIC DNA]</scope>
    <source>
        <strain evidence="7 8">LC-T2</strain>
    </source>
</reference>
<evidence type="ECO:0000256" key="5">
    <source>
        <dbReference type="SAM" id="SignalP"/>
    </source>
</evidence>
<dbReference type="Gene3D" id="3.90.1720.10">
    <property type="entry name" value="endopeptidase domain like (from Nostoc punctiforme)"/>
    <property type="match status" value="1"/>
</dbReference>
<proteinExistence type="inferred from homology"/>
<dbReference type="GO" id="GO:0008234">
    <property type="term" value="F:cysteine-type peptidase activity"/>
    <property type="evidence" value="ECO:0007669"/>
    <property type="project" value="UniProtKB-KW"/>
</dbReference>
<dbReference type="PANTHER" id="PTHR47053:SF1">
    <property type="entry name" value="MUREIN DD-ENDOPEPTIDASE MEPH-RELATED"/>
    <property type="match status" value="1"/>
</dbReference>
<feature type="domain" description="NlpC/P60" evidence="6">
    <location>
        <begin position="51"/>
        <end position="171"/>
    </location>
</feature>
<dbReference type="EMBL" id="WJXB01000005">
    <property type="protein sequence ID" value="MRN54406.1"/>
    <property type="molecule type" value="Genomic_DNA"/>
</dbReference>
<dbReference type="PROSITE" id="PS51935">
    <property type="entry name" value="NLPC_P60"/>
    <property type="match status" value="1"/>
</dbReference>
<gene>
    <name evidence="7" type="ORF">GJB61_15575</name>
</gene>
<evidence type="ECO:0000256" key="4">
    <source>
        <dbReference type="ARBA" id="ARBA00022807"/>
    </source>
</evidence>
<dbReference type="InterPro" id="IPR000064">
    <property type="entry name" value="NLP_P60_dom"/>
</dbReference>